<dbReference type="PANTHER" id="PTHR10194:SF142">
    <property type="entry name" value="NEUROFIBROMIN"/>
    <property type="match status" value="1"/>
</dbReference>
<protein>
    <recommendedName>
        <fullName evidence="4">Ras-GAP domain-containing protein</fullName>
    </recommendedName>
</protein>
<dbReference type="PANTHER" id="PTHR10194">
    <property type="entry name" value="RAS GTPASE-ACTIVATING PROTEINS"/>
    <property type="match status" value="1"/>
</dbReference>
<sequence>YFTLFMNLLNDCSEVEDEGQTVGGRKRGMSRRLASLRHCTILAMSNLLNANVDSGLMHSIGLGYHKDLQTRATFMEVLTKILQQGTEFDTLAETVLADRFERLVELVTMMGDQGELPIAMALANVVPGSQWDELARVLVTLFDSRHLLYQLLWNMFSKEVELADSMQTLFRGNSLASKIMTFCFKVYGAAYLQKLLEPLLRGVISTPEHISFEVDPTRYGGDQSHRHPKAPRAQEPQENHRRDYCSLPREEQGRVPGEPSSTQSAEAPGSCSDEPTGPSRQPSTPEQIQPWTQRPKTPGHITPQAEARQSPGVQAPASSHQDQVAAFPETQNHQHPGQPSKNNRAKPSRGSPRAIARATPDILPYVGRGMMKTTSPKHTPPIRNHPADKQTPPQYKAEKPDATAERGNALQHPHSQARTTAHRTTAPTPHHTIQRRTEHSKEHPKQKPCTKPTPCKCTHTSPPKIKPPHESAPPVKRGPTASRSKNIPDTHTPARSSPSRSPTPKPTKGREPTEPKPKPSEKPRTVHSDINPASLPAETMQTPLTPPPPNRTEENLRPTQNSNNSQNT</sequence>
<dbReference type="Gene3D" id="1.10.506.10">
    <property type="entry name" value="GTPase Activation - p120gap, domain 1"/>
    <property type="match status" value="1"/>
</dbReference>
<evidence type="ECO:0000313" key="6">
    <source>
        <dbReference type="Proteomes" id="UP001482620"/>
    </source>
</evidence>
<gene>
    <name evidence="5" type="ORF">ILYODFUR_011425</name>
</gene>
<dbReference type="EMBL" id="JAHRIQ010047204">
    <property type="protein sequence ID" value="MEQ2236316.1"/>
    <property type="molecule type" value="Genomic_DNA"/>
</dbReference>
<dbReference type="InterPro" id="IPR039360">
    <property type="entry name" value="Ras_GTPase"/>
</dbReference>
<feature type="domain" description="Ras-GAP" evidence="4">
    <location>
        <begin position="130"/>
        <end position="242"/>
    </location>
</feature>
<feature type="compositionally biased region" description="Low complexity" evidence="3">
    <location>
        <begin position="417"/>
        <end position="431"/>
    </location>
</feature>
<feature type="compositionally biased region" description="Basic and acidic residues" evidence="3">
    <location>
        <begin position="235"/>
        <end position="253"/>
    </location>
</feature>
<accession>A0ABV0TWG5</accession>
<proteinExistence type="predicted"/>
<feature type="compositionally biased region" description="Basic and acidic residues" evidence="3">
    <location>
        <begin position="508"/>
        <end position="527"/>
    </location>
</feature>
<dbReference type="InterPro" id="IPR001936">
    <property type="entry name" value="RasGAP_dom"/>
</dbReference>
<feature type="compositionally biased region" description="Polar residues" evidence="3">
    <location>
        <begin position="278"/>
        <end position="295"/>
    </location>
</feature>
<evidence type="ECO:0000259" key="4">
    <source>
        <dbReference type="PROSITE" id="PS50018"/>
    </source>
</evidence>
<feature type="region of interest" description="Disordered" evidence="3">
    <location>
        <begin position="213"/>
        <end position="568"/>
    </location>
</feature>
<evidence type="ECO:0000256" key="1">
    <source>
        <dbReference type="ARBA" id="ARBA00022468"/>
    </source>
</evidence>
<organism evidence="5 6">
    <name type="scientific">Ilyodon furcidens</name>
    <name type="common">goldbreast splitfin</name>
    <dbReference type="NCBI Taxonomy" id="33524"/>
    <lineage>
        <taxon>Eukaryota</taxon>
        <taxon>Metazoa</taxon>
        <taxon>Chordata</taxon>
        <taxon>Craniata</taxon>
        <taxon>Vertebrata</taxon>
        <taxon>Euteleostomi</taxon>
        <taxon>Actinopterygii</taxon>
        <taxon>Neopterygii</taxon>
        <taxon>Teleostei</taxon>
        <taxon>Neoteleostei</taxon>
        <taxon>Acanthomorphata</taxon>
        <taxon>Ovalentaria</taxon>
        <taxon>Atherinomorphae</taxon>
        <taxon>Cyprinodontiformes</taxon>
        <taxon>Goodeidae</taxon>
        <taxon>Ilyodon</taxon>
    </lineage>
</organism>
<feature type="non-terminal residue" evidence="5">
    <location>
        <position position="1"/>
    </location>
</feature>
<dbReference type="PROSITE" id="PS50018">
    <property type="entry name" value="RAS_GTPASE_ACTIV_2"/>
    <property type="match status" value="1"/>
</dbReference>
<feature type="compositionally biased region" description="Basic and acidic residues" evidence="3">
    <location>
        <begin position="435"/>
        <end position="445"/>
    </location>
</feature>
<feature type="compositionally biased region" description="Polar residues" evidence="3">
    <location>
        <begin position="557"/>
        <end position="568"/>
    </location>
</feature>
<keyword evidence="1" id="KW-0343">GTPase activation</keyword>
<evidence type="ECO:0000313" key="5">
    <source>
        <dbReference type="EMBL" id="MEQ2236316.1"/>
    </source>
</evidence>
<dbReference type="InterPro" id="IPR008936">
    <property type="entry name" value="Rho_GTPase_activation_prot"/>
</dbReference>
<keyword evidence="6" id="KW-1185">Reference proteome</keyword>
<evidence type="ECO:0000256" key="2">
    <source>
        <dbReference type="ARBA" id="ARBA00022553"/>
    </source>
</evidence>
<dbReference type="Proteomes" id="UP001482620">
    <property type="component" value="Unassembled WGS sequence"/>
</dbReference>
<dbReference type="SUPFAM" id="SSF48350">
    <property type="entry name" value="GTPase activation domain, GAP"/>
    <property type="match status" value="1"/>
</dbReference>
<reference evidence="5 6" key="1">
    <citation type="submission" date="2021-06" db="EMBL/GenBank/DDBJ databases">
        <authorList>
            <person name="Palmer J.M."/>
        </authorList>
    </citation>
    <scope>NUCLEOTIDE SEQUENCE [LARGE SCALE GENOMIC DNA]</scope>
    <source>
        <strain evidence="6">if_2019</strain>
        <tissue evidence="5">Muscle</tissue>
    </source>
</reference>
<dbReference type="Pfam" id="PF00616">
    <property type="entry name" value="RasGAP"/>
    <property type="match status" value="1"/>
</dbReference>
<dbReference type="SMART" id="SM00323">
    <property type="entry name" value="RasGAP"/>
    <property type="match status" value="1"/>
</dbReference>
<evidence type="ECO:0000256" key="3">
    <source>
        <dbReference type="SAM" id="MobiDB-lite"/>
    </source>
</evidence>
<feature type="compositionally biased region" description="Polar residues" evidence="3">
    <location>
        <begin position="329"/>
        <end position="342"/>
    </location>
</feature>
<comment type="caution">
    <text evidence="5">The sequence shown here is derived from an EMBL/GenBank/DDBJ whole genome shotgun (WGS) entry which is preliminary data.</text>
</comment>
<keyword evidence="2" id="KW-0597">Phosphoprotein</keyword>
<name>A0ABV0TWG5_9TELE</name>
<feature type="compositionally biased region" description="Low complexity" evidence="3">
    <location>
        <begin position="449"/>
        <end position="463"/>
    </location>
</feature>